<dbReference type="SUPFAM" id="SSF48371">
    <property type="entry name" value="ARM repeat"/>
    <property type="match status" value="2"/>
</dbReference>
<name>A0ABM7UHS9_9LEPT</name>
<protein>
    <recommendedName>
        <fullName evidence="4">HEAT repeat protein</fullName>
    </recommendedName>
</protein>
<dbReference type="Proteomes" id="UP000245263">
    <property type="component" value="Chromosome 1"/>
</dbReference>
<evidence type="ECO:0000313" key="3">
    <source>
        <dbReference type="Proteomes" id="UP000245263"/>
    </source>
</evidence>
<sequence length="487" mass="52950">MEEEIPTSKLLQDLDSSDVFLRSQATIQLGSRQVKESVPKLKKLLTDKEPGVRAGAAIALGDLQERSATQTIVKLLESDKENPKDVYLDALGRLKDPSAGKQIVLLLDSEDPTLRLQTIEALVLIGAKDQGASILKMALKNKNREKDKTYAMALGKLGYKGSEDYLLGLTKTLDESTTLAAAYLALGRIGAKKAVPILAKALDLSFSKGKENASVSLIQIGDPKTIDLVFPLLESKTEETQMYVTDVLSGIPSLEAGKRALALLNSDKKSTWGNAAKIAGRQKYAPAREKLESLLVLDSTPSRDSFAEALGWIGDKASIPVLRKILLSGAKEGPYGSAWALGVMGAKEAVGDLITATNSSDGKLVSYALEALGSIRDESALPALTRLLKNRPQMAPQVLSAVSQLQSKEARLVIEDATNSNDPNVYRPAMEELARRKDKLSLPILFEHVNGPEAEKRKLSYYALAAITGEHFRTKKEWNDWRTKTKN</sequence>
<dbReference type="Pfam" id="PF03130">
    <property type="entry name" value="HEAT_PBS"/>
    <property type="match status" value="1"/>
</dbReference>
<dbReference type="Pfam" id="PF13646">
    <property type="entry name" value="HEAT_2"/>
    <property type="match status" value="3"/>
</dbReference>
<evidence type="ECO:0000313" key="2">
    <source>
        <dbReference type="EMBL" id="BDA78262.1"/>
    </source>
</evidence>
<dbReference type="PANTHER" id="PTHR12697:SF5">
    <property type="entry name" value="DEOXYHYPUSINE HYDROXYLASE"/>
    <property type="match status" value="1"/>
</dbReference>
<gene>
    <name evidence="2" type="ORF">LPTSP3_g11920</name>
</gene>
<comment type="function">
    <text evidence="1">Catalyzes the hydroxylation of the N(6)-(4-aminobutyl)-L-lysine intermediate produced by deoxyhypusine synthase/DHPS on a critical lysine of the eukaryotic translation initiation factor 5A/eIF-5A. This is the second step of the post-translational modification of that lysine into an unusual amino acid residue named hypusine. Hypusination is unique to mature eIF-5A factor and is essential for its function.</text>
</comment>
<evidence type="ECO:0008006" key="4">
    <source>
        <dbReference type="Google" id="ProtNLM"/>
    </source>
</evidence>
<dbReference type="SMART" id="SM00567">
    <property type="entry name" value="EZ_HEAT"/>
    <property type="match status" value="5"/>
</dbReference>
<organism evidence="2 3">
    <name type="scientific">Leptospira kobayashii</name>
    <dbReference type="NCBI Taxonomy" id="1917830"/>
    <lineage>
        <taxon>Bacteria</taxon>
        <taxon>Pseudomonadati</taxon>
        <taxon>Spirochaetota</taxon>
        <taxon>Spirochaetia</taxon>
        <taxon>Leptospirales</taxon>
        <taxon>Leptospiraceae</taxon>
        <taxon>Leptospira</taxon>
    </lineage>
</organism>
<accession>A0ABM7UHS9</accession>
<proteinExistence type="predicted"/>
<keyword evidence="3" id="KW-1185">Reference proteome</keyword>
<dbReference type="InterPro" id="IPR011989">
    <property type="entry name" value="ARM-like"/>
</dbReference>
<evidence type="ECO:0000256" key="1">
    <source>
        <dbReference type="ARBA" id="ARBA00045876"/>
    </source>
</evidence>
<dbReference type="InterPro" id="IPR004155">
    <property type="entry name" value="PBS_lyase_HEAT"/>
</dbReference>
<dbReference type="InterPro" id="IPR021133">
    <property type="entry name" value="HEAT_type_2"/>
</dbReference>
<dbReference type="Gene3D" id="1.25.10.10">
    <property type="entry name" value="Leucine-rich Repeat Variant"/>
    <property type="match status" value="3"/>
</dbReference>
<reference evidence="2 3" key="1">
    <citation type="submission" date="2021-08" db="EMBL/GenBank/DDBJ databases">
        <title>Complete genome sequence of Leptospira kobayashii strain E30.</title>
        <authorList>
            <person name="Nakao R."/>
            <person name="Nakamura S."/>
            <person name="Masuzawa T."/>
            <person name="Koizumi N."/>
        </authorList>
    </citation>
    <scope>NUCLEOTIDE SEQUENCE [LARGE SCALE GENOMIC DNA]</scope>
    <source>
        <strain evidence="2 3">E30</strain>
    </source>
</reference>
<dbReference type="PROSITE" id="PS50077">
    <property type="entry name" value="HEAT_REPEAT"/>
    <property type="match status" value="1"/>
</dbReference>
<dbReference type="PANTHER" id="PTHR12697">
    <property type="entry name" value="PBS LYASE HEAT-LIKE PROTEIN"/>
    <property type="match status" value="1"/>
</dbReference>
<dbReference type="InterPro" id="IPR016024">
    <property type="entry name" value="ARM-type_fold"/>
</dbReference>
<dbReference type="EMBL" id="AP025028">
    <property type="protein sequence ID" value="BDA78262.1"/>
    <property type="molecule type" value="Genomic_DNA"/>
</dbReference>